<dbReference type="Pfam" id="PF00507">
    <property type="entry name" value="Oxidored_q4"/>
    <property type="match status" value="1"/>
</dbReference>
<comment type="subcellular location">
    <subcellularLocation>
        <location evidence="1">Membrane</location>
    </subcellularLocation>
    <subcellularLocation>
        <location evidence="9">Mitochondrion membrane</location>
        <topology evidence="9">Multi-pass membrane protein</topology>
    </subcellularLocation>
</comment>
<keyword evidence="9" id="KW-1278">Translocase</keyword>
<keyword evidence="6 9" id="KW-1133">Transmembrane helix</keyword>
<evidence type="ECO:0000256" key="4">
    <source>
        <dbReference type="ARBA" id="ARBA00022448"/>
    </source>
</evidence>
<dbReference type="GO" id="GO:0008137">
    <property type="term" value="F:NADH dehydrogenase (ubiquinone) activity"/>
    <property type="evidence" value="ECO:0007669"/>
    <property type="project" value="UniProtKB-UniRule"/>
</dbReference>
<evidence type="ECO:0000256" key="1">
    <source>
        <dbReference type="ARBA" id="ARBA00004370"/>
    </source>
</evidence>
<keyword evidence="7 9" id="KW-0472">Membrane</keyword>
<dbReference type="InterPro" id="IPR038430">
    <property type="entry name" value="NDAH_ubi_oxred_su3_sf"/>
</dbReference>
<dbReference type="GO" id="GO:0031966">
    <property type="term" value="C:mitochondrial membrane"/>
    <property type="evidence" value="ECO:0007669"/>
    <property type="project" value="UniProtKB-SubCell"/>
</dbReference>
<dbReference type="Gene3D" id="1.20.58.1610">
    <property type="entry name" value="NADH:ubiquinone/plastoquinone oxidoreductase, chain 3"/>
    <property type="match status" value="1"/>
</dbReference>
<keyword evidence="9" id="KW-0830">Ubiquinone</keyword>
<evidence type="ECO:0000313" key="10">
    <source>
        <dbReference type="EMBL" id="QDM37025.1"/>
    </source>
</evidence>
<keyword evidence="5 9" id="KW-0812">Transmembrane</keyword>
<organism evidence="10">
    <name type="scientific">Centrorhynchus milvus</name>
    <dbReference type="NCBI Taxonomy" id="2594319"/>
    <lineage>
        <taxon>Eukaryota</taxon>
        <taxon>Metazoa</taxon>
        <taxon>Spiralia</taxon>
        <taxon>Lophotrochozoa</taxon>
        <taxon>Acanthocephala</taxon>
        <taxon>Palaeacanthocephala</taxon>
        <taxon>Polymorphida</taxon>
        <taxon>Centrorhynchidae</taxon>
        <taxon>Centrorhynchus</taxon>
    </lineage>
</organism>
<gene>
    <name evidence="10" type="primary">ND3</name>
</gene>
<dbReference type="EC" id="7.1.1.2" evidence="9"/>
<evidence type="ECO:0000256" key="2">
    <source>
        <dbReference type="ARBA" id="ARBA00008472"/>
    </source>
</evidence>
<sequence length="115" mass="12325">MGVVEVLLVSLVMVGAVGVVALAVGEREAGGVGMEGSFESGFMSMTSEMYSLSVRFFVLGVVFLLLDLETAVIISTPLSLSASFEMEGLIVVSVVWVYLLGTLYEWEVGSLEWFS</sequence>
<evidence type="ECO:0000256" key="8">
    <source>
        <dbReference type="ARBA" id="ARBA00049551"/>
    </source>
</evidence>
<dbReference type="EMBL" id="MK922344">
    <property type="protein sequence ID" value="QDM37025.1"/>
    <property type="molecule type" value="Genomic_DNA"/>
</dbReference>
<dbReference type="InterPro" id="IPR000440">
    <property type="entry name" value="NADH_UbQ/plastoQ_OxRdtase_su3"/>
</dbReference>
<name>A0A515KYX6_9BILA</name>
<feature type="transmembrane region" description="Helical" evidence="9">
    <location>
        <begin position="49"/>
        <end position="68"/>
    </location>
</feature>
<evidence type="ECO:0000256" key="3">
    <source>
        <dbReference type="ARBA" id="ARBA00021007"/>
    </source>
</evidence>
<protein>
    <recommendedName>
        <fullName evidence="3 9">NADH-ubiquinone oxidoreductase chain 3</fullName>
        <ecNumber evidence="9">7.1.1.2</ecNumber>
    </recommendedName>
</protein>
<comment type="function">
    <text evidence="9">Core subunit of the mitochondrial membrane respiratory chain NADH dehydrogenase (Complex I) which catalyzes electron transfer from NADH through the respiratory chain, using ubiquinone as an electron acceptor. Essential for the catalytic activity of complex I.</text>
</comment>
<feature type="transmembrane region" description="Helical" evidence="9">
    <location>
        <begin position="88"/>
        <end position="106"/>
    </location>
</feature>
<keyword evidence="9" id="KW-0249">Electron transport</keyword>
<keyword evidence="9" id="KW-0520">NAD</keyword>
<geneLocation type="mitochondrion" evidence="10"/>
<evidence type="ECO:0000256" key="6">
    <source>
        <dbReference type="ARBA" id="ARBA00022989"/>
    </source>
</evidence>
<keyword evidence="4 9" id="KW-0813">Transport</keyword>
<comment type="catalytic activity">
    <reaction evidence="8 9">
        <text>a ubiquinone + NADH + 5 H(+)(in) = a ubiquinol + NAD(+) + 4 H(+)(out)</text>
        <dbReference type="Rhea" id="RHEA:29091"/>
        <dbReference type="Rhea" id="RHEA-COMP:9565"/>
        <dbReference type="Rhea" id="RHEA-COMP:9566"/>
        <dbReference type="ChEBI" id="CHEBI:15378"/>
        <dbReference type="ChEBI" id="CHEBI:16389"/>
        <dbReference type="ChEBI" id="CHEBI:17976"/>
        <dbReference type="ChEBI" id="CHEBI:57540"/>
        <dbReference type="ChEBI" id="CHEBI:57945"/>
        <dbReference type="EC" id="7.1.1.2"/>
    </reaction>
</comment>
<accession>A0A515KYX6</accession>
<dbReference type="AlphaFoldDB" id="A0A515KYX6"/>
<keyword evidence="9" id="KW-0679">Respiratory chain</keyword>
<keyword evidence="9 10" id="KW-0496">Mitochondrion</keyword>
<comment type="similarity">
    <text evidence="2 9">Belongs to the complex I subunit 3 family.</text>
</comment>
<evidence type="ECO:0000256" key="7">
    <source>
        <dbReference type="ARBA" id="ARBA00023136"/>
    </source>
</evidence>
<evidence type="ECO:0000256" key="5">
    <source>
        <dbReference type="ARBA" id="ARBA00022692"/>
    </source>
</evidence>
<reference evidence="10" key="1">
    <citation type="journal article" date="2019" name="Infect. Genet. Evol.">
        <title>Characterization of the complete mitochondrial genome of Centrorhynchus milvus (Acanthocephala: Polymorphida) and its phylogenetic implications.</title>
        <authorList>
            <person name="Muhammad N."/>
            <person name="Suleman"/>
            <person name="Ma J."/>
            <person name="Khan M.S."/>
            <person name="Wu S.S."/>
            <person name="Zhu X.Q."/>
            <person name="Li L."/>
        </authorList>
    </citation>
    <scope>NUCLEOTIDE SEQUENCE</scope>
    <source>
        <strain evidence="10">Pakistan</strain>
    </source>
</reference>
<evidence type="ECO:0000256" key="9">
    <source>
        <dbReference type="RuleBase" id="RU003640"/>
    </source>
</evidence>
<proteinExistence type="inferred from homology"/>